<evidence type="ECO:0000256" key="1">
    <source>
        <dbReference type="SAM" id="Phobius"/>
    </source>
</evidence>
<organism evidence="2 3">
    <name type="scientific">Shewanella polaris</name>
    <dbReference type="NCBI Taxonomy" id="2588449"/>
    <lineage>
        <taxon>Bacteria</taxon>
        <taxon>Pseudomonadati</taxon>
        <taxon>Pseudomonadota</taxon>
        <taxon>Gammaproteobacteria</taxon>
        <taxon>Alteromonadales</taxon>
        <taxon>Shewanellaceae</taxon>
        <taxon>Shewanella</taxon>
    </lineage>
</organism>
<evidence type="ECO:0000313" key="3">
    <source>
        <dbReference type="Proteomes" id="UP000319809"/>
    </source>
</evidence>
<gene>
    <name evidence="2" type="ORF">FH971_19980</name>
</gene>
<name>A0A4Y5YKB3_9GAMM</name>
<protein>
    <submittedName>
        <fullName evidence="2">Uncharacterized protein</fullName>
    </submittedName>
</protein>
<keyword evidence="1" id="KW-1133">Transmembrane helix</keyword>
<dbReference type="Proteomes" id="UP000319809">
    <property type="component" value="Chromosome"/>
</dbReference>
<dbReference type="EMBL" id="CP041036">
    <property type="protein sequence ID" value="QDE33048.1"/>
    <property type="molecule type" value="Genomic_DNA"/>
</dbReference>
<keyword evidence="1" id="KW-0812">Transmembrane</keyword>
<accession>A0A4Y5YKB3</accession>
<feature type="transmembrane region" description="Helical" evidence="1">
    <location>
        <begin position="176"/>
        <end position="197"/>
    </location>
</feature>
<dbReference type="KEGG" id="spol:FH971_19980"/>
<feature type="transmembrane region" description="Helical" evidence="1">
    <location>
        <begin position="38"/>
        <end position="61"/>
    </location>
</feature>
<evidence type="ECO:0000313" key="2">
    <source>
        <dbReference type="EMBL" id="QDE33048.1"/>
    </source>
</evidence>
<sequence length="348" mass="39534">MGKETFLTTSSLWISSCWMVFCSRFTELQTKLSFPQKLYLVAIILLFTTDSVVWVAMISVMAMSIEFWHLFERMWHSLAGKAVLLLFYAIVANFALASSSSVVNDVVGVAASSFNYTHNFAILLYIPAWSVVMSCIVLLLLQLVFPLMFGISFILRPFGVKNFRLINHVHFHRTTFWVRVILAAVVLYHLAMLMDLYGQVEKALADPQVVQLVEAETEEEILADDGSTLAVKGQDKDKDESIDKKAEEPPVIKTADELVREQELEAIDEIAKQPYNHLRSQYFTSVRKAIALFAFQLEANTKSRCKKLPLSHVVELNDYEILEITPDINAEYGYHFKVKKCISPAFPS</sequence>
<dbReference type="PROSITE" id="PS51257">
    <property type="entry name" value="PROKAR_LIPOPROTEIN"/>
    <property type="match status" value="1"/>
</dbReference>
<reference evidence="2 3" key="1">
    <citation type="submission" date="2019-06" db="EMBL/GenBank/DDBJ databases">
        <title>The genome of Shewanella sp. SM1901.</title>
        <authorList>
            <person name="Cha Q."/>
        </authorList>
    </citation>
    <scope>NUCLEOTIDE SEQUENCE [LARGE SCALE GENOMIC DNA]</scope>
    <source>
        <strain evidence="2 3">SM1901</strain>
    </source>
</reference>
<proteinExistence type="predicted"/>
<keyword evidence="3" id="KW-1185">Reference proteome</keyword>
<feature type="transmembrane region" description="Helical" evidence="1">
    <location>
        <begin position="82"/>
        <end position="102"/>
    </location>
</feature>
<keyword evidence="1" id="KW-0472">Membrane</keyword>
<feature type="transmembrane region" description="Helical" evidence="1">
    <location>
        <begin position="122"/>
        <end position="155"/>
    </location>
</feature>
<dbReference type="RefSeq" id="WP_140235440.1">
    <property type="nucleotide sequence ID" value="NZ_CP041036.1"/>
</dbReference>
<dbReference type="AlphaFoldDB" id="A0A4Y5YKB3"/>